<feature type="domain" description="Beta-mannosidase Ig-fold" evidence="2">
    <location>
        <begin position="122"/>
        <end position="195"/>
    </location>
</feature>
<organism evidence="3">
    <name type="scientific">Penicillium chrysogenum</name>
    <name type="common">Penicillium notatum</name>
    <dbReference type="NCBI Taxonomy" id="5076"/>
    <lineage>
        <taxon>Eukaryota</taxon>
        <taxon>Fungi</taxon>
        <taxon>Dikarya</taxon>
        <taxon>Ascomycota</taxon>
        <taxon>Pezizomycotina</taxon>
        <taxon>Eurotiomycetes</taxon>
        <taxon>Eurotiomycetidae</taxon>
        <taxon>Eurotiales</taxon>
        <taxon>Aspergillaceae</taxon>
        <taxon>Penicillium</taxon>
        <taxon>Penicillium chrysogenum species complex</taxon>
    </lineage>
</organism>
<evidence type="ECO:0000313" key="3">
    <source>
        <dbReference type="EMBL" id="KZN85088.1"/>
    </source>
</evidence>
<dbReference type="InterPro" id="IPR036156">
    <property type="entry name" value="Beta-gal/glucu_dom_sf"/>
</dbReference>
<evidence type="ECO:0000259" key="2">
    <source>
        <dbReference type="Pfam" id="PF17753"/>
    </source>
</evidence>
<gene>
    <name evidence="3" type="ORF">EN45_092600</name>
</gene>
<dbReference type="EMBL" id="CM002800">
    <property type="protein sequence ID" value="KZN85088.1"/>
    <property type="molecule type" value="Genomic_DNA"/>
</dbReference>
<sequence length="200" mass="22499">MAPHFFNKLFKPKGKGPKEPRFTLQECSPNAIGIWDSTCEINGDIFNRWKLPIQPEQRPRSPGARQKSSQQQSPFFRLPAEIRRPVYLELIGRSASAYSVLLEKAIAGTTQQASLALVACYPELKLSRDAQAGTFTVKAQSAVPLYTWLDYTAGVVGYFEDNSFPLLPDEKRTLRFVVQKDETRGSGITVRSLWDQTTKS</sequence>
<dbReference type="Gene3D" id="2.60.40.10">
    <property type="entry name" value="Immunoglobulins"/>
    <property type="match status" value="1"/>
</dbReference>
<name>A0A167QRM2_PENCH</name>
<dbReference type="InterPro" id="IPR013783">
    <property type="entry name" value="Ig-like_fold"/>
</dbReference>
<dbReference type="UniPathway" id="UPA00280"/>
<evidence type="ECO:0000256" key="1">
    <source>
        <dbReference type="SAM" id="MobiDB-lite"/>
    </source>
</evidence>
<reference evidence="3" key="1">
    <citation type="journal article" date="2014" name="Genome Announc.">
        <title>Complete sequencing and chromosome-scale genome assembly of the industrial progenitor strain P2niaD18 from the penicillin producer Penicillium chrysogenum.</title>
        <authorList>
            <person name="Specht T."/>
            <person name="Dahlmann T.A."/>
            <person name="Zadra I."/>
            <person name="Kurnsteiner H."/>
            <person name="Kuck U."/>
        </authorList>
    </citation>
    <scope>NUCLEOTIDE SEQUENCE [LARGE SCALE GENOMIC DNA]</scope>
    <source>
        <strain evidence="3">P2niaD18</strain>
    </source>
</reference>
<accession>A0A167QRM2</accession>
<dbReference type="SUPFAM" id="SSF49303">
    <property type="entry name" value="beta-Galactosidase/glucuronidase domain"/>
    <property type="match status" value="1"/>
</dbReference>
<dbReference type="InterPro" id="IPR041625">
    <property type="entry name" value="Beta-mannosidase_Ig"/>
</dbReference>
<proteinExistence type="predicted"/>
<protein>
    <submittedName>
        <fullName evidence="3">Beta-mannosidase A</fullName>
    </submittedName>
</protein>
<feature type="region of interest" description="Disordered" evidence="1">
    <location>
        <begin position="1"/>
        <end position="21"/>
    </location>
</feature>
<dbReference type="AlphaFoldDB" id="A0A167QRM2"/>
<dbReference type="Pfam" id="PF17753">
    <property type="entry name" value="Ig_mannosidase"/>
    <property type="match status" value="1"/>
</dbReference>
<dbReference type="Proteomes" id="UP000076449">
    <property type="component" value="Chromosome III"/>
</dbReference>